<feature type="coiled-coil region" evidence="5">
    <location>
        <begin position="169"/>
        <end position="257"/>
    </location>
</feature>
<dbReference type="InterPro" id="IPR009011">
    <property type="entry name" value="Man6P_isomerase_rcpt-bd_dom_sf"/>
</dbReference>
<dbReference type="Gene3D" id="2.70.130.10">
    <property type="entry name" value="Mannose-6-phosphate receptor binding domain"/>
    <property type="match status" value="1"/>
</dbReference>
<dbReference type="PANTHER" id="PTHR12630">
    <property type="entry name" value="N-LINKED OLIGOSACCHARIDE PROCESSING"/>
    <property type="match status" value="1"/>
</dbReference>
<evidence type="ECO:0000313" key="8">
    <source>
        <dbReference type="EMBL" id="RKP10505.1"/>
    </source>
</evidence>
<evidence type="ECO:0000256" key="1">
    <source>
        <dbReference type="ARBA" id="ARBA00022387"/>
    </source>
</evidence>
<keyword evidence="2 6" id="KW-0732">Signal</keyword>
<reference evidence="9" key="1">
    <citation type="journal article" date="2018" name="Nat. Microbiol.">
        <title>Leveraging single-cell genomics to expand the fungal tree of life.</title>
        <authorList>
            <person name="Ahrendt S.R."/>
            <person name="Quandt C.A."/>
            <person name="Ciobanu D."/>
            <person name="Clum A."/>
            <person name="Salamov A."/>
            <person name="Andreopoulos B."/>
            <person name="Cheng J.F."/>
            <person name="Woyke T."/>
            <person name="Pelin A."/>
            <person name="Henrissat B."/>
            <person name="Reynolds N.K."/>
            <person name="Benny G.L."/>
            <person name="Smith M.E."/>
            <person name="James T.Y."/>
            <person name="Grigoriev I.V."/>
        </authorList>
    </citation>
    <scope>NUCLEOTIDE SEQUENCE [LARGE SCALE GENOMIC DNA]</scope>
    <source>
        <strain evidence="9">RSA 1356</strain>
    </source>
</reference>
<name>A0A4P9XW18_9FUNG</name>
<protein>
    <recommendedName>
        <fullName evidence="1">Glucosidase 2 subunit beta</fullName>
    </recommendedName>
</protein>
<feature type="chain" id="PRO_5020508781" description="Glucosidase 2 subunit beta" evidence="6">
    <location>
        <begin position="24"/>
        <end position="525"/>
    </location>
</feature>
<dbReference type="InterPro" id="IPR028146">
    <property type="entry name" value="PRKCSH_N"/>
</dbReference>
<evidence type="ECO:0000256" key="6">
    <source>
        <dbReference type="SAM" id="SignalP"/>
    </source>
</evidence>
<dbReference type="GO" id="GO:0006491">
    <property type="term" value="P:N-glycan processing"/>
    <property type="evidence" value="ECO:0007669"/>
    <property type="project" value="TreeGrafter"/>
</dbReference>
<keyword evidence="9" id="KW-1185">Reference proteome</keyword>
<evidence type="ECO:0000256" key="4">
    <source>
        <dbReference type="ARBA" id="ARBA00023157"/>
    </source>
</evidence>
<dbReference type="InterPro" id="IPR039794">
    <property type="entry name" value="Gtb1-like"/>
</dbReference>
<gene>
    <name evidence="8" type="ORF">THASP1DRAFT_27689</name>
</gene>
<keyword evidence="4" id="KW-1015">Disulfide bond</keyword>
<dbReference type="InterPro" id="IPR036607">
    <property type="entry name" value="PRKCSH"/>
</dbReference>
<keyword evidence="5" id="KW-0175">Coiled coil</keyword>
<evidence type="ECO:0000256" key="5">
    <source>
        <dbReference type="SAM" id="Coils"/>
    </source>
</evidence>
<dbReference type="Pfam" id="PF13015">
    <property type="entry name" value="PRKCSH_1"/>
    <property type="match status" value="1"/>
</dbReference>
<dbReference type="EMBL" id="KZ992449">
    <property type="protein sequence ID" value="RKP10505.1"/>
    <property type="molecule type" value="Genomic_DNA"/>
</dbReference>
<evidence type="ECO:0000313" key="9">
    <source>
        <dbReference type="Proteomes" id="UP000271241"/>
    </source>
</evidence>
<dbReference type="InterPro" id="IPR044865">
    <property type="entry name" value="MRH_dom"/>
</dbReference>
<organism evidence="8 9">
    <name type="scientific">Thamnocephalis sphaerospora</name>
    <dbReference type="NCBI Taxonomy" id="78915"/>
    <lineage>
        <taxon>Eukaryota</taxon>
        <taxon>Fungi</taxon>
        <taxon>Fungi incertae sedis</taxon>
        <taxon>Zoopagomycota</taxon>
        <taxon>Zoopagomycotina</taxon>
        <taxon>Zoopagomycetes</taxon>
        <taxon>Zoopagales</taxon>
        <taxon>Sigmoideomycetaceae</taxon>
        <taxon>Thamnocephalis</taxon>
    </lineage>
</organism>
<proteinExistence type="predicted"/>
<dbReference type="Proteomes" id="UP000271241">
    <property type="component" value="Unassembled WGS sequence"/>
</dbReference>
<evidence type="ECO:0000259" key="7">
    <source>
        <dbReference type="PROSITE" id="PS51914"/>
    </source>
</evidence>
<dbReference type="GO" id="GO:0017177">
    <property type="term" value="C:glucosidase II complex"/>
    <property type="evidence" value="ECO:0007669"/>
    <property type="project" value="TreeGrafter"/>
</dbReference>
<sequence>MLQRTSAALAAALLLSLASSVTATPGEPKASERPLGVPKSKAALYTPTDGKFACLDGSKSIPFERVNDDYCDCDDGSDEPGTAACPNGIFHCVNRWHVPANIPSSRVNDGLCDPSCCDGSDEYDGKVQCPNRCKEVSVAARERAKELRRIAAEGARMRQEYAAIGLAAKKNRVHQLSELEREEKELQRKIEELEVAKERIEAAERAQKEDPSAKRIQAYKDRAAAIEYKLEAARIRLTAARNDIATLVDIIKEMKEKHNPNYHDMAVKHAITTFDGFETQRAARYEPDNDSDLDVPAEVDTHAFEYAADTDQWAEPESSFMDHAASMWGSLLETVGLRTTSIDEILRSVNSGTFSDADALRRAHSDALGRKSDIEREIRVIKSKEDLDFGPDYRFGAIDEKCFALESHEYTYTVCMFDSVKQTRKGEYGEIDLGRFRGWDDAATDGESRYMKQRYEDGQYCWNGPNRSTEVLLECGTEEKVLSAEEPEKCVYRLRLTTPAVCPLVTADASDDEQKALADEERDEL</sequence>
<evidence type="ECO:0000256" key="3">
    <source>
        <dbReference type="ARBA" id="ARBA00022824"/>
    </source>
</evidence>
<dbReference type="PANTHER" id="PTHR12630:SF1">
    <property type="entry name" value="GLUCOSIDASE 2 SUBUNIT BETA"/>
    <property type="match status" value="1"/>
</dbReference>
<feature type="signal peptide" evidence="6">
    <location>
        <begin position="1"/>
        <end position="23"/>
    </location>
</feature>
<dbReference type="SUPFAM" id="SSF50911">
    <property type="entry name" value="Mannose 6-phosphate receptor domain"/>
    <property type="match status" value="1"/>
</dbReference>
<dbReference type="PROSITE" id="PS51914">
    <property type="entry name" value="MRH"/>
    <property type="match status" value="1"/>
</dbReference>
<evidence type="ECO:0000256" key="2">
    <source>
        <dbReference type="ARBA" id="ARBA00022729"/>
    </source>
</evidence>
<keyword evidence="3" id="KW-0256">Endoplasmic reticulum</keyword>
<dbReference type="Pfam" id="PF12999">
    <property type="entry name" value="PRKCSH-like"/>
    <property type="match status" value="1"/>
</dbReference>
<dbReference type="OrthoDB" id="28322at2759"/>
<feature type="domain" description="MRH" evidence="7">
    <location>
        <begin position="400"/>
        <end position="504"/>
    </location>
</feature>
<dbReference type="AlphaFoldDB" id="A0A4P9XW18"/>
<dbReference type="STRING" id="78915.A0A4P9XW18"/>
<accession>A0A4P9XW18</accession>